<proteinExistence type="predicted"/>
<feature type="compositionally biased region" description="Polar residues" evidence="2">
    <location>
        <begin position="161"/>
        <end position="186"/>
    </location>
</feature>
<feature type="coiled-coil region" evidence="1">
    <location>
        <begin position="393"/>
        <end position="494"/>
    </location>
</feature>
<dbReference type="Proteomes" id="UP000481153">
    <property type="component" value="Unassembled WGS sequence"/>
</dbReference>
<dbReference type="VEuPathDB" id="FungiDB:AeMF1_016643"/>
<dbReference type="EMBL" id="VJMJ01000071">
    <property type="protein sequence ID" value="KAF0738618.1"/>
    <property type="molecule type" value="Genomic_DNA"/>
</dbReference>
<dbReference type="AlphaFoldDB" id="A0A6G0XEI3"/>
<evidence type="ECO:0000256" key="1">
    <source>
        <dbReference type="SAM" id="Coils"/>
    </source>
</evidence>
<dbReference type="VEuPathDB" id="FungiDB:AeMF1_021020"/>
<organism evidence="3 4">
    <name type="scientific">Aphanomyces euteiches</name>
    <dbReference type="NCBI Taxonomy" id="100861"/>
    <lineage>
        <taxon>Eukaryota</taxon>
        <taxon>Sar</taxon>
        <taxon>Stramenopiles</taxon>
        <taxon>Oomycota</taxon>
        <taxon>Saprolegniomycetes</taxon>
        <taxon>Saprolegniales</taxon>
        <taxon>Verrucalvaceae</taxon>
        <taxon>Aphanomyces</taxon>
    </lineage>
</organism>
<keyword evidence="1" id="KW-0175">Coiled coil</keyword>
<gene>
    <name evidence="3" type="ORF">Ae201684_005546</name>
</gene>
<dbReference type="PANTHER" id="PTHR40866:SF1">
    <property type="entry name" value="BED-TYPE DOMAIN-CONTAINING PROTEIN"/>
    <property type="match status" value="1"/>
</dbReference>
<dbReference type="PANTHER" id="PTHR40866">
    <property type="entry name" value="BED-TYPE DOMAIN-CONTAINING PROTEIN"/>
    <property type="match status" value="1"/>
</dbReference>
<reference evidence="3 4" key="1">
    <citation type="submission" date="2019-07" db="EMBL/GenBank/DDBJ databases">
        <title>Genomics analysis of Aphanomyces spp. identifies a new class of oomycete effector associated with host adaptation.</title>
        <authorList>
            <person name="Gaulin E."/>
        </authorList>
    </citation>
    <scope>NUCLEOTIDE SEQUENCE [LARGE SCALE GENOMIC DNA]</scope>
    <source>
        <strain evidence="3 4">ATCC 201684</strain>
    </source>
</reference>
<keyword evidence="4" id="KW-1185">Reference proteome</keyword>
<evidence type="ECO:0000313" key="3">
    <source>
        <dbReference type="EMBL" id="KAF0738618.1"/>
    </source>
</evidence>
<name>A0A6G0XEI3_9STRA</name>
<protein>
    <submittedName>
        <fullName evidence="3">Uncharacterized protein</fullName>
    </submittedName>
</protein>
<sequence length="514" mass="58472">MIQRYNQLRDLIDRRDKELIPFLLTPNEDDEIELWEASLRRVNDITIALQSDKTTLFDARALLDGVVALNLPHADPTLHITRDAKIVKCVDFECGIVKVLGDREQDLTPAEKEQLEPFRSSNLDEATIWFHVTFFWWRSRVLCSAEWLCQKDTLADWPALESNTPGSEDPKATTTHDQATASSAQTEVYPANLTDLPQDADDTTEGSPPSPDRKRPSDESPTISPPTERAPPKRPLLPQETPAITYPDRDELVRFQPSPIPAPAPSFITTTPIVELEESPASSPSASNNELWPLALRLLHSQVQQAATIQQELQNRQAQLLIENSQIAREHAALIEHARLLEDTRQNDFRTIASQLQERYDRETSAFQRELEAKYQEVCEVLQRDRVASNLQIQEVTTTITDLNKQLQAAREQLALQSSAERTAAQVDQIRLQEVQTLNAALMRSRSENADLIRRLQLATEQTNLSGNDLERARLTWTQERETLEAENQRTSEELSACYTLLDESRMQMAQMRE</sequence>
<accession>A0A6G0XEI3</accession>
<feature type="region of interest" description="Disordered" evidence="2">
    <location>
        <begin position="158"/>
        <end position="245"/>
    </location>
</feature>
<evidence type="ECO:0000256" key="2">
    <source>
        <dbReference type="SAM" id="MobiDB-lite"/>
    </source>
</evidence>
<comment type="caution">
    <text evidence="3">The sequence shown here is derived from an EMBL/GenBank/DDBJ whole genome shotgun (WGS) entry which is preliminary data.</text>
</comment>
<evidence type="ECO:0000313" key="4">
    <source>
        <dbReference type="Proteomes" id="UP000481153"/>
    </source>
</evidence>